<dbReference type="SUPFAM" id="SSF141371">
    <property type="entry name" value="PilZ domain-like"/>
    <property type="match status" value="1"/>
</dbReference>
<sequence>MARIVYALVWALAAVVMTILITLPINLQAHLVAGAVVVGAMILLKLFTRQGVWRQIALALGTSIVLRYAYWRTTSTLPPINQPEDFIPGLLVYLAEMYSIFMLFLSLFVVMRPMAPRTLKVSSSDPDLPTVDVFVPTYNEEPALLATTLASAKAMDYPADKLTVWLLDDGGTVQKRNSENIEAAQEAEDRYIELQKLAADLGCRYLTREKNEHAKAGNMNNGLKVSTGDLIAVFDADHAPARDFLTYTVGYFQQIPKLFLVQTPHFFLNPDPIERNLRTFETMPSENEMFYGIIQRGLDKWDASFFCGSAAVLKREALDQTGGFSGISITEDAETALELHATGWSSVYVDRPLIAGLQPATFTSFIGQRSRWAQGMMQILRFRFPPGKRGLSIPQRLCYMSSTLFWLFPITRWIFLLAPLCYLFLDLEIFTASGGEFVAYTSSYMLVNLMMQNYLYGRFRWPWISELYEFVQGVYLLPALISVILNPSKPTFKVTAKNESLDKARLSELARPFYIIFFVLLAGVFMTIWRIYAEPYKADVALVVGGWNLLNILIAGCALGVISERQENRQSRRIDVRRRCELVIGDRIVPGTVEDASVGGARLNITGLTPKDVERGMTASLRFKTSVDIPTRDLPITMRTIAPGSKGVILGCRYEPTVADHYRLISDLIFSSSDQWSKFQWNRRVNIGILRGTIWFVGLSVYQTGRGLGYLLQSLRRDRGAAVAAEKRAA</sequence>
<evidence type="ECO:0000256" key="11">
    <source>
        <dbReference type="RuleBase" id="RU365020"/>
    </source>
</evidence>
<feature type="transmembrane region" description="Helical" evidence="11">
    <location>
        <begin position="29"/>
        <end position="47"/>
    </location>
</feature>
<feature type="transmembrane region" description="Helical" evidence="11">
    <location>
        <begin position="5"/>
        <end position="23"/>
    </location>
</feature>
<comment type="function">
    <text evidence="11">Catalytic subunit of cellulose synthase. It polymerizes uridine 5'-diphosphate glucose to cellulose.</text>
</comment>
<dbReference type="Gene3D" id="2.40.10.220">
    <property type="entry name" value="predicted glycosyltransferase like domains"/>
    <property type="match status" value="1"/>
</dbReference>
<dbReference type="InterPro" id="IPR005150">
    <property type="entry name" value="Cellulose_synth"/>
</dbReference>
<evidence type="ECO:0000256" key="9">
    <source>
        <dbReference type="ARBA" id="ARBA00023136"/>
    </source>
</evidence>
<dbReference type="EC" id="2.4.1.12" evidence="11"/>
<proteinExistence type="predicted"/>
<feature type="domain" description="PilZ" evidence="13">
    <location>
        <begin position="567"/>
        <end position="670"/>
    </location>
</feature>
<keyword evidence="3 11" id="KW-0997">Cell inner membrane</keyword>
<dbReference type="Pfam" id="PF07238">
    <property type="entry name" value="PilZ"/>
    <property type="match status" value="1"/>
</dbReference>
<evidence type="ECO:0000256" key="5">
    <source>
        <dbReference type="ARBA" id="ARBA00022679"/>
    </source>
</evidence>
<keyword evidence="6 11" id="KW-0812">Transmembrane</keyword>
<dbReference type="InterPro" id="IPR003919">
    <property type="entry name" value="Cell_synth_A"/>
</dbReference>
<evidence type="ECO:0000313" key="14">
    <source>
        <dbReference type="EMBL" id="MDQ0518678.1"/>
    </source>
</evidence>
<dbReference type="PRINTS" id="PR01439">
    <property type="entry name" value="CELLSNTHASEA"/>
</dbReference>
<dbReference type="Pfam" id="PF00535">
    <property type="entry name" value="Glycos_transf_2"/>
    <property type="match status" value="1"/>
</dbReference>
<dbReference type="RefSeq" id="WP_266284312.1">
    <property type="nucleotide sequence ID" value="NZ_JAPKNF010000004.1"/>
</dbReference>
<organism evidence="14 15">
    <name type="scientific">Kaistia geumhonensis</name>
    <dbReference type="NCBI Taxonomy" id="410839"/>
    <lineage>
        <taxon>Bacteria</taxon>
        <taxon>Pseudomonadati</taxon>
        <taxon>Pseudomonadota</taxon>
        <taxon>Alphaproteobacteria</taxon>
        <taxon>Hyphomicrobiales</taxon>
        <taxon>Kaistiaceae</taxon>
        <taxon>Kaistia</taxon>
    </lineage>
</organism>
<evidence type="ECO:0000256" key="6">
    <source>
        <dbReference type="ARBA" id="ARBA00022692"/>
    </source>
</evidence>
<dbReference type="InterPro" id="IPR009875">
    <property type="entry name" value="PilZ_domain"/>
</dbReference>
<evidence type="ECO:0000256" key="7">
    <source>
        <dbReference type="ARBA" id="ARBA00022916"/>
    </source>
</evidence>
<keyword evidence="15" id="KW-1185">Reference proteome</keyword>
<comment type="pathway">
    <text evidence="11">Glycan metabolism; bacterial cellulose biosynthesis.</text>
</comment>
<name>A0ABU0MCJ3_9HYPH</name>
<evidence type="ECO:0000256" key="3">
    <source>
        <dbReference type="ARBA" id="ARBA00022519"/>
    </source>
</evidence>
<feature type="domain" description="Glycosyltransferase 2-like" evidence="12">
    <location>
        <begin position="133"/>
        <end position="320"/>
    </location>
</feature>
<dbReference type="GO" id="GO:0016760">
    <property type="term" value="F:cellulose synthase (UDP-forming) activity"/>
    <property type="evidence" value="ECO:0007669"/>
    <property type="project" value="UniProtKB-EC"/>
</dbReference>
<dbReference type="SUPFAM" id="SSF53448">
    <property type="entry name" value="Nucleotide-diphospho-sugar transferases"/>
    <property type="match status" value="1"/>
</dbReference>
<feature type="transmembrane region" description="Helical" evidence="11">
    <location>
        <begin position="52"/>
        <end position="70"/>
    </location>
</feature>
<protein>
    <recommendedName>
        <fullName evidence="11">Cellulose synthase catalytic subunit [UDP-forming]</fullName>
        <ecNumber evidence="11">2.4.1.12</ecNumber>
    </recommendedName>
</protein>
<evidence type="ECO:0000256" key="4">
    <source>
        <dbReference type="ARBA" id="ARBA00022676"/>
    </source>
</evidence>
<dbReference type="CDD" id="cd06421">
    <property type="entry name" value="CESA_CelA_like"/>
    <property type="match status" value="1"/>
</dbReference>
<dbReference type="InterPro" id="IPR001173">
    <property type="entry name" value="Glyco_trans_2-like"/>
</dbReference>
<comment type="cofactor">
    <cofactor evidence="11">
        <name>Mg(2+)</name>
        <dbReference type="ChEBI" id="CHEBI:18420"/>
    </cofactor>
</comment>
<accession>A0ABU0MCJ3</accession>
<feature type="transmembrane region" description="Helical" evidence="11">
    <location>
        <begin position="540"/>
        <end position="562"/>
    </location>
</feature>
<evidence type="ECO:0000256" key="10">
    <source>
        <dbReference type="ARBA" id="ARBA00048682"/>
    </source>
</evidence>
<reference evidence="14 15" key="1">
    <citation type="submission" date="2023-07" db="EMBL/GenBank/DDBJ databases">
        <title>Genomic Encyclopedia of Type Strains, Phase IV (KMG-IV): sequencing the most valuable type-strain genomes for metagenomic binning, comparative biology and taxonomic classification.</title>
        <authorList>
            <person name="Goeker M."/>
        </authorList>
    </citation>
    <scope>NUCLEOTIDE SEQUENCE [LARGE SCALE GENOMIC DNA]</scope>
    <source>
        <strain evidence="14 15">B1-1</strain>
    </source>
</reference>
<evidence type="ECO:0000259" key="12">
    <source>
        <dbReference type="Pfam" id="PF00535"/>
    </source>
</evidence>
<comment type="subcellular location">
    <subcellularLocation>
        <location evidence="1">Cell inner membrane</location>
        <topology evidence="1">Multi-pass membrane protein</topology>
    </subcellularLocation>
</comment>
<keyword evidence="7 11" id="KW-0135">Cellulose biosynthesis</keyword>
<gene>
    <name evidence="14" type="ORF">QO015_004291</name>
</gene>
<feature type="transmembrane region" description="Helical" evidence="11">
    <location>
        <begin position="90"/>
        <end position="110"/>
    </location>
</feature>
<evidence type="ECO:0000256" key="8">
    <source>
        <dbReference type="ARBA" id="ARBA00022989"/>
    </source>
</evidence>
<keyword evidence="8 11" id="KW-1133">Transmembrane helix</keyword>
<dbReference type="NCBIfam" id="TIGR03030">
    <property type="entry name" value="CelA"/>
    <property type="match status" value="1"/>
</dbReference>
<keyword evidence="2 11" id="KW-1003">Cell membrane</keyword>
<feature type="transmembrane region" description="Helical" evidence="11">
    <location>
        <begin position="404"/>
        <end position="425"/>
    </location>
</feature>
<keyword evidence="4 11" id="KW-0328">Glycosyltransferase</keyword>
<feature type="transmembrane region" description="Helical" evidence="11">
    <location>
        <begin position="513"/>
        <end position="533"/>
    </location>
</feature>
<evidence type="ECO:0000256" key="1">
    <source>
        <dbReference type="ARBA" id="ARBA00004429"/>
    </source>
</evidence>
<dbReference type="EMBL" id="JAUSWJ010000001">
    <property type="protein sequence ID" value="MDQ0518678.1"/>
    <property type="molecule type" value="Genomic_DNA"/>
</dbReference>
<dbReference type="PANTHER" id="PTHR43867">
    <property type="entry name" value="CELLULOSE SYNTHASE CATALYTIC SUBUNIT A [UDP-FORMING]"/>
    <property type="match status" value="1"/>
</dbReference>
<evidence type="ECO:0000259" key="13">
    <source>
        <dbReference type="Pfam" id="PF07238"/>
    </source>
</evidence>
<feature type="transmembrane region" description="Helical" evidence="11">
    <location>
        <begin position="437"/>
        <end position="455"/>
    </location>
</feature>
<dbReference type="Proteomes" id="UP001223743">
    <property type="component" value="Unassembled WGS sequence"/>
</dbReference>
<keyword evidence="9 11" id="KW-0472">Membrane</keyword>
<keyword evidence="5 11" id="KW-0808">Transferase</keyword>
<dbReference type="InterPro" id="IPR050321">
    <property type="entry name" value="Glycosyltr_2/OpgH_subfam"/>
</dbReference>
<dbReference type="Pfam" id="PF03552">
    <property type="entry name" value="Cellulose_synt"/>
    <property type="match status" value="1"/>
</dbReference>
<dbReference type="Gene3D" id="3.90.550.10">
    <property type="entry name" value="Spore Coat Polysaccharide Biosynthesis Protein SpsA, Chain A"/>
    <property type="match status" value="1"/>
</dbReference>
<comment type="catalytic activity">
    <reaction evidence="10 11">
        <text>[(1-&gt;4)-beta-D-glucosyl](n) + UDP-alpha-D-glucose = [(1-&gt;4)-beta-D-glucosyl](n+1) + UDP + H(+)</text>
        <dbReference type="Rhea" id="RHEA:19929"/>
        <dbReference type="Rhea" id="RHEA-COMP:10033"/>
        <dbReference type="Rhea" id="RHEA-COMP:10034"/>
        <dbReference type="ChEBI" id="CHEBI:15378"/>
        <dbReference type="ChEBI" id="CHEBI:18246"/>
        <dbReference type="ChEBI" id="CHEBI:58223"/>
        <dbReference type="ChEBI" id="CHEBI:58885"/>
        <dbReference type="EC" id="2.4.1.12"/>
    </reaction>
</comment>
<keyword evidence="11" id="KW-0973">c-di-GMP</keyword>
<evidence type="ECO:0000256" key="2">
    <source>
        <dbReference type="ARBA" id="ARBA00022475"/>
    </source>
</evidence>
<evidence type="ECO:0000313" key="15">
    <source>
        <dbReference type="Proteomes" id="UP001223743"/>
    </source>
</evidence>
<dbReference type="PANTHER" id="PTHR43867:SF2">
    <property type="entry name" value="CELLULOSE SYNTHASE CATALYTIC SUBUNIT A [UDP-FORMING]"/>
    <property type="match status" value="1"/>
</dbReference>
<dbReference type="InterPro" id="IPR029044">
    <property type="entry name" value="Nucleotide-diphossugar_trans"/>
</dbReference>
<comment type="caution">
    <text evidence="14">The sequence shown here is derived from an EMBL/GenBank/DDBJ whole genome shotgun (WGS) entry which is preliminary data.</text>
</comment>